<evidence type="ECO:0000256" key="4">
    <source>
        <dbReference type="ARBA" id="ARBA00013346"/>
    </source>
</evidence>
<dbReference type="CDD" id="cd02440">
    <property type="entry name" value="AdoMet_MTases"/>
    <property type="match status" value="1"/>
</dbReference>
<evidence type="ECO:0000313" key="13">
    <source>
        <dbReference type="Proteomes" id="UP000320239"/>
    </source>
</evidence>
<dbReference type="InterPro" id="IPR000682">
    <property type="entry name" value="PCMT"/>
</dbReference>
<keyword evidence="5" id="KW-0963">Cytoplasm</keyword>
<evidence type="ECO:0000256" key="10">
    <source>
        <dbReference type="ARBA" id="ARBA00031323"/>
    </source>
</evidence>
<dbReference type="RefSeq" id="WP_122980274.1">
    <property type="nucleotide sequence ID" value="NZ_BOMX01000083.1"/>
</dbReference>
<dbReference type="PANTHER" id="PTHR11579:SF0">
    <property type="entry name" value="PROTEIN-L-ISOASPARTATE(D-ASPARTATE) O-METHYLTRANSFERASE"/>
    <property type="match status" value="1"/>
</dbReference>
<reference evidence="12 13" key="1">
    <citation type="submission" date="2019-06" db="EMBL/GenBank/DDBJ databases">
        <title>Sequencing the genomes of 1000 actinobacteria strains.</title>
        <authorList>
            <person name="Klenk H.-P."/>
        </authorList>
    </citation>
    <scope>NUCLEOTIDE SEQUENCE [LARGE SCALE GENOMIC DNA]</scope>
    <source>
        <strain evidence="12 13">DSM 43866</strain>
    </source>
</reference>
<dbReference type="PANTHER" id="PTHR11579">
    <property type="entry name" value="PROTEIN-L-ISOASPARTATE O-METHYLTRANSFERASE"/>
    <property type="match status" value="1"/>
</dbReference>
<dbReference type="GO" id="GO:0004719">
    <property type="term" value="F:protein-L-isoaspartate (D-aspartate) O-methyltransferase activity"/>
    <property type="evidence" value="ECO:0007669"/>
    <property type="project" value="UniProtKB-EC"/>
</dbReference>
<evidence type="ECO:0000256" key="1">
    <source>
        <dbReference type="ARBA" id="ARBA00004496"/>
    </source>
</evidence>
<dbReference type="Proteomes" id="UP000320239">
    <property type="component" value="Unassembled WGS sequence"/>
</dbReference>
<comment type="similarity">
    <text evidence="2">Belongs to the methyltransferase superfamily. L-isoaspartyl/D-aspartyl protein methyltransferase family.</text>
</comment>
<accession>A0A561VRM6</accession>
<name>A0A561VRM6_ACTTI</name>
<dbReference type="AlphaFoldDB" id="A0A561VRM6"/>
<evidence type="ECO:0000256" key="8">
    <source>
        <dbReference type="ARBA" id="ARBA00022691"/>
    </source>
</evidence>
<comment type="caution">
    <text evidence="12">The sequence shown here is derived from an EMBL/GenBank/DDBJ whole genome shotgun (WGS) entry which is preliminary data.</text>
</comment>
<evidence type="ECO:0000256" key="5">
    <source>
        <dbReference type="ARBA" id="ARBA00022490"/>
    </source>
</evidence>
<sequence>MADVRRDFVDEIRHDGVRLPPRLAEAFASVPRELFVPDGFHRRDGSRVVPGDPEFLRSVYRNDVLVTKLDGDVPVSSSSQPSLMALMLAGLDVRPGMRVLEIGAGTGYNAALLATLGAEVTSVDVQEDVAARARGALRRAGIAGVRVVAGDGYLGTPDSRYDRVVVTVGVAGFSPHWFEQLAPGGFVLAPIEHAGHHPVLATRPADPMTATVLCPAGFMSAAGPLGARHAGSHPPSPGTLAGLTGAAPARWGSLDVVVYRDLWYAAGAWHRRATLASLPDREQGHLALLDATGAGGAVILPDGAVLAGGAEAERYTAVATALIDRWWRLNRPPIRAWRITLGPGGAPGTPILVPRTWELPPGSERA</sequence>
<dbReference type="GO" id="GO:0005737">
    <property type="term" value="C:cytoplasm"/>
    <property type="evidence" value="ECO:0007669"/>
    <property type="project" value="UniProtKB-SubCell"/>
</dbReference>
<keyword evidence="7 12" id="KW-0808">Transferase</keyword>
<evidence type="ECO:0000256" key="2">
    <source>
        <dbReference type="ARBA" id="ARBA00005369"/>
    </source>
</evidence>
<dbReference type="GO" id="GO:0032259">
    <property type="term" value="P:methylation"/>
    <property type="evidence" value="ECO:0007669"/>
    <property type="project" value="UniProtKB-KW"/>
</dbReference>
<evidence type="ECO:0000256" key="11">
    <source>
        <dbReference type="ARBA" id="ARBA00031350"/>
    </source>
</evidence>
<dbReference type="EC" id="2.1.1.77" evidence="3"/>
<evidence type="ECO:0000256" key="6">
    <source>
        <dbReference type="ARBA" id="ARBA00022603"/>
    </source>
</evidence>
<evidence type="ECO:0000256" key="9">
    <source>
        <dbReference type="ARBA" id="ARBA00030757"/>
    </source>
</evidence>
<evidence type="ECO:0000313" key="12">
    <source>
        <dbReference type="EMBL" id="TWG14285.1"/>
    </source>
</evidence>
<protein>
    <recommendedName>
        <fullName evidence="4">Protein-L-isoaspartate O-methyltransferase</fullName>
        <ecNumber evidence="3">2.1.1.77</ecNumber>
    </recommendedName>
    <alternativeName>
        <fullName evidence="11">L-isoaspartyl protein carboxyl methyltransferase</fullName>
    </alternativeName>
    <alternativeName>
        <fullName evidence="9">Protein L-isoaspartyl methyltransferase</fullName>
    </alternativeName>
    <alternativeName>
        <fullName evidence="10">Protein-beta-aspartate methyltransferase</fullName>
    </alternativeName>
</protein>
<proteinExistence type="inferred from homology"/>
<evidence type="ECO:0000256" key="7">
    <source>
        <dbReference type="ARBA" id="ARBA00022679"/>
    </source>
</evidence>
<dbReference type="Pfam" id="PF01135">
    <property type="entry name" value="PCMT"/>
    <property type="match status" value="1"/>
</dbReference>
<evidence type="ECO:0000256" key="3">
    <source>
        <dbReference type="ARBA" id="ARBA00011890"/>
    </source>
</evidence>
<keyword evidence="6 12" id="KW-0489">Methyltransferase</keyword>
<dbReference type="EMBL" id="VIWY01000004">
    <property type="protein sequence ID" value="TWG14285.1"/>
    <property type="molecule type" value="Genomic_DNA"/>
</dbReference>
<gene>
    <name evidence="12" type="ORF">FHX34_104585</name>
</gene>
<keyword evidence="13" id="KW-1185">Reference proteome</keyword>
<comment type="subcellular location">
    <subcellularLocation>
        <location evidence="1">Cytoplasm</location>
    </subcellularLocation>
</comment>
<dbReference type="InterPro" id="IPR029063">
    <property type="entry name" value="SAM-dependent_MTases_sf"/>
</dbReference>
<keyword evidence="8" id="KW-0949">S-adenosyl-L-methionine</keyword>
<dbReference type="SUPFAM" id="SSF53335">
    <property type="entry name" value="S-adenosyl-L-methionine-dependent methyltransferases"/>
    <property type="match status" value="1"/>
</dbReference>
<organism evidence="12 13">
    <name type="scientific">Actinoplanes teichomyceticus</name>
    <dbReference type="NCBI Taxonomy" id="1867"/>
    <lineage>
        <taxon>Bacteria</taxon>
        <taxon>Bacillati</taxon>
        <taxon>Actinomycetota</taxon>
        <taxon>Actinomycetes</taxon>
        <taxon>Micromonosporales</taxon>
        <taxon>Micromonosporaceae</taxon>
        <taxon>Actinoplanes</taxon>
    </lineage>
</organism>
<dbReference type="Gene3D" id="3.40.50.150">
    <property type="entry name" value="Vaccinia Virus protein VP39"/>
    <property type="match status" value="1"/>
</dbReference>
<dbReference type="OrthoDB" id="5143400at2"/>